<dbReference type="Gene3D" id="2.160.20.10">
    <property type="entry name" value="Single-stranded right-handed beta-helix, Pectin lyase-like"/>
    <property type="match status" value="2"/>
</dbReference>
<dbReference type="AlphaFoldDB" id="A0A8E2ESS3"/>
<dbReference type="CDD" id="cd23668">
    <property type="entry name" value="GH55_beta13glucanase-like"/>
    <property type="match status" value="1"/>
</dbReference>
<organism evidence="2 3">
    <name type="scientific">Glonium stellatum</name>
    <dbReference type="NCBI Taxonomy" id="574774"/>
    <lineage>
        <taxon>Eukaryota</taxon>
        <taxon>Fungi</taxon>
        <taxon>Dikarya</taxon>
        <taxon>Ascomycota</taxon>
        <taxon>Pezizomycotina</taxon>
        <taxon>Dothideomycetes</taxon>
        <taxon>Pleosporomycetidae</taxon>
        <taxon>Gloniales</taxon>
        <taxon>Gloniaceae</taxon>
        <taxon>Glonium</taxon>
    </lineage>
</organism>
<feature type="domain" description="Rhamnogalacturonase A/B/Epimerase-like pectate lyase" evidence="1">
    <location>
        <begin position="429"/>
        <end position="499"/>
    </location>
</feature>
<dbReference type="InterPro" id="IPR039279">
    <property type="entry name" value="QRT3-like"/>
</dbReference>
<name>A0A8E2ESS3_9PEZI</name>
<gene>
    <name evidence="2" type="ORF">AOQ84DRAFT_416856</name>
</gene>
<evidence type="ECO:0000313" key="2">
    <source>
        <dbReference type="EMBL" id="OCL04180.1"/>
    </source>
</evidence>
<dbReference type="InterPro" id="IPR011050">
    <property type="entry name" value="Pectin_lyase_fold/virulence"/>
</dbReference>
<accession>A0A8E2ESS3</accession>
<reference evidence="2 3" key="1">
    <citation type="journal article" date="2016" name="Nat. Commun.">
        <title>Ectomycorrhizal ecology is imprinted in the genome of the dominant symbiotic fungus Cenococcum geophilum.</title>
        <authorList>
            <consortium name="DOE Joint Genome Institute"/>
            <person name="Peter M."/>
            <person name="Kohler A."/>
            <person name="Ohm R.A."/>
            <person name="Kuo A."/>
            <person name="Krutzmann J."/>
            <person name="Morin E."/>
            <person name="Arend M."/>
            <person name="Barry K.W."/>
            <person name="Binder M."/>
            <person name="Choi C."/>
            <person name="Clum A."/>
            <person name="Copeland A."/>
            <person name="Grisel N."/>
            <person name="Haridas S."/>
            <person name="Kipfer T."/>
            <person name="LaButti K."/>
            <person name="Lindquist E."/>
            <person name="Lipzen A."/>
            <person name="Maire R."/>
            <person name="Meier B."/>
            <person name="Mihaltcheva S."/>
            <person name="Molinier V."/>
            <person name="Murat C."/>
            <person name="Poggeler S."/>
            <person name="Quandt C.A."/>
            <person name="Sperisen C."/>
            <person name="Tritt A."/>
            <person name="Tisserant E."/>
            <person name="Crous P.W."/>
            <person name="Henrissat B."/>
            <person name="Nehls U."/>
            <person name="Egli S."/>
            <person name="Spatafora J.W."/>
            <person name="Grigoriev I.V."/>
            <person name="Martin F.M."/>
        </authorList>
    </citation>
    <scope>NUCLEOTIDE SEQUENCE [LARGE SCALE GENOMIC DNA]</scope>
    <source>
        <strain evidence="2 3">CBS 207.34</strain>
    </source>
</reference>
<evidence type="ECO:0000313" key="3">
    <source>
        <dbReference type="Proteomes" id="UP000250140"/>
    </source>
</evidence>
<dbReference type="OrthoDB" id="1046782at2759"/>
<dbReference type="FunFam" id="2.160.20.10:FF:000049">
    <property type="entry name" value="Putative exo-beta-1,3-glucanase"/>
    <property type="match status" value="1"/>
</dbReference>
<proteinExistence type="predicted"/>
<dbReference type="InterPro" id="IPR024535">
    <property type="entry name" value="RHGA/B-epi-like_pectate_lyase"/>
</dbReference>
<dbReference type="EMBL" id="KV750581">
    <property type="protein sequence ID" value="OCL04180.1"/>
    <property type="molecule type" value="Genomic_DNA"/>
</dbReference>
<keyword evidence="3" id="KW-1185">Reference proteome</keyword>
<dbReference type="Proteomes" id="UP000250140">
    <property type="component" value="Unassembled WGS sequence"/>
</dbReference>
<dbReference type="InterPro" id="IPR012334">
    <property type="entry name" value="Pectin_lyas_fold"/>
</dbReference>
<dbReference type="PANTHER" id="PTHR33928:SF2">
    <property type="entry name" value="PECTATE LYASE SUPERFAMILY PROTEIN DOMAIN-CONTAINING PROTEIN-RELATED"/>
    <property type="match status" value="1"/>
</dbReference>
<dbReference type="Pfam" id="PF12708">
    <property type="entry name" value="Pect-lyase_RHGA_epim"/>
    <property type="match status" value="2"/>
</dbReference>
<keyword evidence="2" id="KW-0378">Hydrolase</keyword>
<dbReference type="PANTHER" id="PTHR33928">
    <property type="entry name" value="POLYGALACTURONASE QRT3"/>
    <property type="match status" value="1"/>
</dbReference>
<sequence>MSGVYMPLFAMSLHLRISSGIPYTIHNISAEPWVHLVEPSSPRVNVFAAEAACPALFPSGSSQYWYEAITHNGQSSFMDSSYKANYKVFRNVVTDFGADNTGTKDASSAIQSAIAAGATNGPNRSSNSMGTTGQPAVVYIPSGIYLMEGSIQLYVGTVIVGDPLNPPVLKASSNFPNDHIVYGKDPNHDGTINFYMAFKNIIIDSTNVSGSTTITLLDWTVSQATQLTNVVFNMPNFSTGHTGLSTTYGYNSNVILNDLTFYGGVVAMSLSGQQWVFKNITIISATTGVIAGGTNLVFIGCTFKNVETGINANGISGSLTVIDSTGSNLGSLITSYDSGNAGNSIILENVANSGNTVTLGSSVVKSGSVIDTWVHGNYYAPGNANAQHEEDLSTTTPRSSVLVSNGNYFTIRPPTYQDYSVSQFINIKSVSAYPVYGDGVTDDTNNINAILSQYASCKIVYFPAGTYIVTNTIVVPAGSRIVGEAYGSAISAVGSNFYNPNAPTTMVQVGNSGDVGVAQISDMLFTVADVLQGCKLVEVNIAGSTPGDVGIWNSHFRIGGAAGSKVETNCAGSPDICKAAWGLLHLTNTSSAYIENMWGWTADHDLDGGNGQTISTGRGMLIEATKGTWLVGTAMEHHTLYQYNFEYASNVFSAMQQSETPYWQGPGNDLAPIPWASNLIASDPTFSNCGASDATCRMAFFERIRGSSNLFLYGGCVWAFFNNGGNCSGDCQQNAIRVLSSQGNIYLYGINVKSVTNLVVSTNTDIATESANAGGWGGVVAAYAYDA</sequence>
<evidence type="ECO:0000259" key="1">
    <source>
        <dbReference type="Pfam" id="PF12708"/>
    </source>
</evidence>
<feature type="domain" description="Rhamnogalacturonase A/B/Epimerase-like pectate lyase" evidence="1">
    <location>
        <begin position="89"/>
        <end position="311"/>
    </location>
</feature>
<dbReference type="GO" id="GO:0004650">
    <property type="term" value="F:polygalacturonase activity"/>
    <property type="evidence" value="ECO:0007669"/>
    <property type="project" value="InterPro"/>
</dbReference>
<protein>
    <submittedName>
        <fullName evidence="2">Glycoside hydrolase family 55 protein</fullName>
    </submittedName>
</protein>
<dbReference type="FunFam" id="2.160.20.10:FF:000043">
    <property type="entry name" value="Exo-beta-1,3-glucanase, putative"/>
    <property type="match status" value="1"/>
</dbReference>
<dbReference type="SUPFAM" id="SSF51126">
    <property type="entry name" value="Pectin lyase-like"/>
    <property type="match status" value="2"/>
</dbReference>